<dbReference type="Proteomes" id="UP000694044">
    <property type="component" value="Unassembled WGS sequence"/>
</dbReference>
<organism evidence="2 3">
    <name type="scientific">Phytophthora pseudosyringae</name>
    <dbReference type="NCBI Taxonomy" id="221518"/>
    <lineage>
        <taxon>Eukaryota</taxon>
        <taxon>Sar</taxon>
        <taxon>Stramenopiles</taxon>
        <taxon>Oomycota</taxon>
        <taxon>Peronosporomycetes</taxon>
        <taxon>Peronosporales</taxon>
        <taxon>Peronosporaceae</taxon>
        <taxon>Phytophthora</taxon>
    </lineage>
</organism>
<dbReference type="GO" id="GO:0005958">
    <property type="term" value="C:DNA-dependent protein kinase-DNA ligase 4 complex"/>
    <property type="evidence" value="ECO:0007669"/>
    <property type="project" value="TreeGrafter"/>
</dbReference>
<evidence type="ECO:0000313" key="3">
    <source>
        <dbReference type="Proteomes" id="UP000694044"/>
    </source>
</evidence>
<dbReference type="InterPro" id="IPR010585">
    <property type="entry name" value="DNA_repair_prot_XRCC4"/>
</dbReference>
<feature type="compositionally biased region" description="Polar residues" evidence="1">
    <location>
        <begin position="282"/>
        <end position="296"/>
    </location>
</feature>
<evidence type="ECO:0000313" key="2">
    <source>
        <dbReference type="EMBL" id="KAG7381442.1"/>
    </source>
</evidence>
<dbReference type="OrthoDB" id="68141at2759"/>
<feature type="compositionally biased region" description="Basic residues" evidence="1">
    <location>
        <begin position="216"/>
        <end position="233"/>
    </location>
</feature>
<gene>
    <name evidence="2" type="ORF">PHYPSEUDO_006020</name>
</gene>
<accession>A0A8T1VJR4</accession>
<comment type="caution">
    <text evidence="2">The sequence shown here is derived from an EMBL/GenBank/DDBJ whole genome shotgun (WGS) entry which is preliminary data.</text>
</comment>
<dbReference type="GO" id="GO:0032807">
    <property type="term" value="C:DNA ligase IV complex"/>
    <property type="evidence" value="ECO:0007669"/>
    <property type="project" value="TreeGrafter"/>
</dbReference>
<protein>
    <recommendedName>
        <fullName evidence="4">DNA repair protein XRCC4</fullName>
    </recommendedName>
</protein>
<proteinExistence type="predicted"/>
<dbReference type="GO" id="GO:0003677">
    <property type="term" value="F:DNA binding"/>
    <property type="evidence" value="ECO:0007669"/>
    <property type="project" value="InterPro"/>
</dbReference>
<name>A0A8T1VJR4_9STRA</name>
<feature type="compositionally biased region" description="Basic and acidic residues" evidence="1">
    <location>
        <begin position="320"/>
        <end position="331"/>
    </location>
</feature>
<dbReference type="AlphaFoldDB" id="A0A8T1VJR4"/>
<evidence type="ECO:0000256" key="1">
    <source>
        <dbReference type="SAM" id="MobiDB-lite"/>
    </source>
</evidence>
<evidence type="ECO:0008006" key="4">
    <source>
        <dbReference type="Google" id="ProtNLM"/>
    </source>
</evidence>
<dbReference type="GO" id="GO:0006303">
    <property type="term" value="P:double-strand break repair via nonhomologous end joining"/>
    <property type="evidence" value="ECO:0007669"/>
    <property type="project" value="TreeGrafter"/>
</dbReference>
<feature type="compositionally biased region" description="Basic and acidic residues" evidence="1">
    <location>
        <begin position="268"/>
        <end position="277"/>
    </location>
</feature>
<sequence>MSLAELVAFDADASSAAPLPLFVRCSRASPSSSSASKGALRVQLLDPPTLYEAEVAARHKPRALACSGAAFVHAVETALGPATRAKPRFEFRWSRRTRALTLMERAEFAMKFCALEFAASESGGEDWRELLREVAAQQREDRQLIDNKCSRVAQLETLLGQKEALLETALSAKQQTEDRLVRGFCRVLNAKKDEIRRLQDEADRARDAQSFAVKPAAKRKPAPKTARKKTGAKLKREEEEEQEDVSDESSKQESDESMMTGEDEDEGELKRAKREAVKAYSQLPSNLRPSSMQISSAEDLLSSMDDIIKNEEEEDAATQRGDHSRRVKDEPEGGTPSQASAVQSSRARKAAAVKSEPTPAPKPETAKPTRPAPPPVDEPMDSEEEDILDMLS</sequence>
<feature type="compositionally biased region" description="Acidic residues" evidence="1">
    <location>
        <begin position="378"/>
        <end position="392"/>
    </location>
</feature>
<dbReference type="GO" id="GO:0010165">
    <property type="term" value="P:response to X-ray"/>
    <property type="evidence" value="ECO:0007669"/>
    <property type="project" value="TreeGrafter"/>
</dbReference>
<dbReference type="GO" id="GO:0006310">
    <property type="term" value="P:DNA recombination"/>
    <property type="evidence" value="ECO:0007669"/>
    <property type="project" value="InterPro"/>
</dbReference>
<keyword evidence="3" id="KW-1185">Reference proteome</keyword>
<dbReference type="EMBL" id="JAGDFM010000246">
    <property type="protein sequence ID" value="KAG7381442.1"/>
    <property type="molecule type" value="Genomic_DNA"/>
</dbReference>
<dbReference type="PANTHER" id="PTHR28559">
    <property type="entry name" value="DNA REPAIR PROTEIN XRCC4"/>
    <property type="match status" value="1"/>
</dbReference>
<dbReference type="PANTHER" id="PTHR28559:SF1">
    <property type="entry name" value="DNA REPAIR PROTEIN XRCC4"/>
    <property type="match status" value="1"/>
</dbReference>
<reference evidence="2" key="1">
    <citation type="submission" date="2021-02" db="EMBL/GenBank/DDBJ databases">
        <authorList>
            <person name="Palmer J.M."/>
        </authorList>
    </citation>
    <scope>NUCLEOTIDE SEQUENCE</scope>
    <source>
        <strain evidence="2">SCRP734</strain>
    </source>
</reference>
<feature type="compositionally biased region" description="Acidic residues" evidence="1">
    <location>
        <begin position="238"/>
        <end position="247"/>
    </location>
</feature>
<feature type="region of interest" description="Disordered" evidence="1">
    <location>
        <begin position="199"/>
        <end position="392"/>
    </location>
</feature>